<evidence type="ECO:0000256" key="1">
    <source>
        <dbReference type="ARBA" id="ARBA00023015"/>
    </source>
</evidence>
<gene>
    <name evidence="6" type="ORF">ENN90_04115</name>
</gene>
<accession>A0A831PJR3</accession>
<dbReference type="Gene3D" id="2.60.120.10">
    <property type="entry name" value="Jelly Rolls"/>
    <property type="match status" value="1"/>
</dbReference>
<dbReference type="GO" id="GO:0003700">
    <property type="term" value="F:DNA-binding transcription factor activity"/>
    <property type="evidence" value="ECO:0007669"/>
    <property type="project" value="TreeGrafter"/>
</dbReference>
<dbReference type="SMART" id="SM00100">
    <property type="entry name" value="cNMP"/>
    <property type="match status" value="1"/>
</dbReference>
<dbReference type="EMBL" id="DSDK01000228">
    <property type="protein sequence ID" value="HDR50795.1"/>
    <property type="molecule type" value="Genomic_DNA"/>
</dbReference>
<evidence type="ECO:0000259" key="4">
    <source>
        <dbReference type="PROSITE" id="PS50042"/>
    </source>
</evidence>
<dbReference type="InterPro" id="IPR012318">
    <property type="entry name" value="HTH_CRP"/>
</dbReference>
<dbReference type="GO" id="GO:0005829">
    <property type="term" value="C:cytosol"/>
    <property type="evidence" value="ECO:0007669"/>
    <property type="project" value="TreeGrafter"/>
</dbReference>
<reference evidence="6" key="1">
    <citation type="journal article" date="2020" name="mSystems">
        <title>Genome- and Community-Level Interaction Insights into Carbon Utilization and Element Cycling Functions of Hydrothermarchaeota in Hydrothermal Sediment.</title>
        <authorList>
            <person name="Zhou Z."/>
            <person name="Liu Y."/>
            <person name="Xu W."/>
            <person name="Pan J."/>
            <person name="Luo Z.H."/>
            <person name="Li M."/>
        </authorList>
    </citation>
    <scope>NUCLEOTIDE SEQUENCE [LARGE SCALE GENOMIC DNA]</scope>
    <source>
        <strain evidence="6">SpSt-1217</strain>
    </source>
</reference>
<proteinExistence type="predicted"/>
<feature type="domain" description="HTH crp-type" evidence="5">
    <location>
        <begin position="150"/>
        <end position="219"/>
    </location>
</feature>
<dbReference type="AlphaFoldDB" id="A0A831PJR3"/>
<dbReference type="Pfam" id="PF00027">
    <property type="entry name" value="cNMP_binding"/>
    <property type="match status" value="1"/>
</dbReference>
<dbReference type="InterPro" id="IPR014710">
    <property type="entry name" value="RmlC-like_jellyroll"/>
</dbReference>
<dbReference type="GO" id="GO:0003677">
    <property type="term" value="F:DNA binding"/>
    <property type="evidence" value="ECO:0007669"/>
    <property type="project" value="UniProtKB-KW"/>
</dbReference>
<dbReference type="Proteomes" id="UP000886047">
    <property type="component" value="Unassembled WGS sequence"/>
</dbReference>
<evidence type="ECO:0000256" key="2">
    <source>
        <dbReference type="ARBA" id="ARBA00023125"/>
    </source>
</evidence>
<organism evidence="6">
    <name type="scientific">Mariniphaga anaerophila</name>
    <dbReference type="NCBI Taxonomy" id="1484053"/>
    <lineage>
        <taxon>Bacteria</taxon>
        <taxon>Pseudomonadati</taxon>
        <taxon>Bacteroidota</taxon>
        <taxon>Bacteroidia</taxon>
        <taxon>Marinilabiliales</taxon>
        <taxon>Prolixibacteraceae</taxon>
        <taxon>Mariniphaga</taxon>
    </lineage>
</organism>
<dbReference type="PANTHER" id="PTHR24567:SF74">
    <property type="entry name" value="HTH-TYPE TRANSCRIPTIONAL REGULATOR ARCR"/>
    <property type="match status" value="1"/>
</dbReference>
<evidence type="ECO:0000259" key="5">
    <source>
        <dbReference type="PROSITE" id="PS51063"/>
    </source>
</evidence>
<dbReference type="Gene3D" id="1.10.10.10">
    <property type="entry name" value="Winged helix-like DNA-binding domain superfamily/Winged helix DNA-binding domain"/>
    <property type="match status" value="1"/>
</dbReference>
<dbReference type="InterPro" id="IPR050397">
    <property type="entry name" value="Env_Response_Regulators"/>
</dbReference>
<dbReference type="PROSITE" id="PS50042">
    <property type="entry name" value="CNMP_BINDING_3"/>
    <property type="match status" value="1"/>
</dbReference>
<comment type="caution">
    <text evidence="6">The sequence shown here is derived from an EMBL/GenBank/DDBJ whole genome shotgun (WGS) entry which is preliminary data.</text>
</comment>
<dbReference type="SUPFAM" id="SSF46785">
    <property type="entry name" value="Winged helix' DNA-binding domain"/>
    <property type="match status" value="1"/>
</dbReference>
<keyword evidence="3" id="KW-0804">Transcription</keyword>
<dbReference type="InterPro" id="IPR018490">
    <property type="entry name" value="cNMP-bd_dom_sf"/>
</dbReference>
<keyword evidence="1" id="KW-0805">Transcription regulation</keyword>
<dbReference type="Pfam" id="PF13545">
    <property type="entry name" value="HTH_Crp_2"/>
    <property type="match status" value="1"/>
</dbReference>
<dbReference type="InterPro" id="IPR000595">
    <property type="entry name" value="cNMP-bd_dom"/>
</dbReference>
<keyword evidence="2" id="KW-0238">DNA-binding</keyword>
<name>A0A831PJR3_9BACT</name>
<dbReference type="InterPro" id="IPR036390">
    <property type="entry name" value="WH_DNA-bd_sf"/>
</dbReference>
<dbReference type="PROSITE" id="PS51063">
    <property type="entry name" value="HTH_CRP_2"/>
    <property type="match status" value="1"/>
</dbReference>
<protein>
    <submittedName>
        <fullName evidence="6">Crp/Fnr family transcriptional regulator</fullName>
    </submittedName>
</protein>
<dbReference type="CDD" id="cd00038">
    <property type="entry name" value="CAP_ED"/>
    <property type="match status" value="1"/>
</dbReference>
<feature type="domain" description="Cyclic nucleotide-binding" evidence="4">
    <location>
        <begin position="16"/>
        <end position="136"/>
    </location>
</feature>
<dbReference type="PANTHER" id="PTHR24567">
    <property type="entry name" value="CRP FAMILY TRANSCRIPTIONAL REGULATORY PROTEIN"/>
    <property type="match status" value="1"/>
</dbReference>
<evidence type="ECO:0000313" key="6">
    <source>
        <dbReference type="EMBL" id="HDR50795.1"/>
    </source>
</evidence>
<evidence type="ECO:0000256" key="3">
    <source>
        <dbReference type="ARBA" id="ARBA00023163"/>
    </source>
</evidence>
<sequence length="228" mass="26049">MSTRSSCIECSKSSKCFQLLYPDELEFINSRKTQITYLKNETIFKQGAFAPYVLYVMDGLVKVFLQTGNTKQLNIRLAKQGDFLAFSSVFGMNIYKYSAVAVKESTICMIDKAALKKLIMENTDFSARIITRNCSNEDRYLQIIQNISHKQMRGKLASALLYLSSAEFMAENAFQYLTRQDIADFASVTVESTVKFIKEFEKEGLLKLRGKEIEPIDRNKLEEIGRKG</sequence>
<dbReference type="SUPFAM" id="SSF51206">
    <property type="entry name" value="cAMP-binding domain-like"/>
    <property type="match status" value="1"/>
</dbReference>
<dbReference type="InterPro" id="IPR036388">
    <property type="entry name" value="WH-like_DNA-bd_sf"/>
</dbReference>